<accession>A0A5C3QMP4</accession>
<keyword evidence="3" id="KW-0328">Glycosyltransferase</keyword>
<evidence type="ECO:0000313" key="13">
    <source>
        <dbReference type="Proteomes" id="UP000305067"/>
    </source>
</evidence>
<keyword evidence="13" id="KW-1185">Reference proteome</keyword>
<comment type="subcellular location">
    <subcellularLocation>
        <location evidence="1">Golgi apparatus membrane</location>
        <topology evidence="1">Single-pass type II membrane protein</topology>
    </subcellularLocation>
</comment>
<organism evidence="12 13">
    <name type="scientific">Pterulicium gracile</name>
    <dbReference type="NCBI Taxonomy" id="1884261"/>
    <lineage>
        <taxon>Eukaryota</taxon>
        <taxon>Fungi</taxon>
        <taxon>Dikarya</taxon>
        <taxon>Basidiomycota</taxon>
        <taxon>Agaricomycotina</taxon>
        <taxon>Agaricomycetes</taxon>
        <taxon>Agaricomycetidae</taxon>
        <taxon>Agaricales</taxon>
        <taxon>Pleurotineae</taxon>
        <taxon>Pterulaceae</taxon>
        <taxon>Pterulicium</taxon>
    </lineage>
</organism>
<proteinExistence type="inferred from homology"/>
<evidence type="ECO:0000256" key="2">
    <source>
        <dbReference type="ARBA" id="ARBA00008661"/>
    </source>
</evidence>
<evidence type="ECO:0000256" key="9">
    <source>
        <dbReference type="ARBA" id="ARBA00023136"/>
    </source>
</evidence>
<dbReference type="GO" id="GO:0051072">
    <property type="term" value="P:4,6-pyruvylated galactose residue biosynthetic process"/>
    <property type="evidence" value="ECO:0007669"/>
    <property type="project" value="TreeGrafter"/>
</dbReference>
<comment type="similarity">
    <text evidence="2">Belongs to the glycosyltransferase 31 family.</text>
</comment>
<evidence type="ECO:0000256" key="3">
    <source>
        <dbReference type="ARBA" id="ARBA00022676"/>
    </source>
</evidence>
<reference evidence="12 13" key="1">
    <citation type="journal article" date="2019" name="Nat. Ecol. Evol.">
        <title>Megaphylogeny resolves global patterns of mushroom evolution.</title>
        <authorList>
            <person name="Varga T."/>
            <person name="Krizsan K."/>
            <person name="Foldi C."/>
            <person name="Dima B."/>
            <person name="Sanchez-Garcia M."/>
            <person name="Sanchez-Ramirez S."/>
            <person name="Szollosi G.J."/>
            <person name="Szarkandi J.G."/>
            <person name="Papp V."/>
            <person name="Albert L."/>
            <person name="Andreopoulos W."/>
            <person name="Angelini C."/>
            <person name="Antonin V."/>
            <person name="Barry K.W."/>
            <person name="Bougher N.L."/>
            <person name="Buchanan P."/>
            <person name="Buyck B."/>
            <person name="Bense V."/>
            <person name="Catcheside P."/>
            <person name="Chovatia M."/>
            <person name="Cooper J."/>
            <person name="Damon W."/>
            <person name="Desjardin D."/>
            <person name="Finy P."/>
            <person name="Geml J."/>
            <person name="Haridas S."/>
            <person name="Hughes K."/>
            <person name="Justo A."/>
            <person name="Karasinski D."/>
            <person name="Kautmanova I."/>
            <person name="Kiss B."/>
            <person name="Kocsube S."/>
            <person name="Kotiranta H."/>
            <person name="LaButti K.M."/>
            <person name="Lechner B.E."/>
            <person name="Liimatainen K."/>
            <person name="Lipzen A."/>
            <person name="Lukacs Z."/>
            <person name="Mihaltcheva S."/>
            <person name="Morgado L.N."/>
            <person name="Niskanen T."/>
            <person name="Noordeloos M.E."/>
            <person name="Ohm R.A."/>
            <person name="Ortiz-Santana B."/>
            <person name="Ovrebo C."/>
            <person name="Racz N."/>
            <person name="Riley R."/>
            <person name="Savchenko A."/>
            <person name="Shiryaev A."/>
            <person name="Soop K."/>
            <person name="Spirin V."/>
            <person name="Szebenyi C."/>
            <person name="Tomsovsky M."/>
            <person name="Tulloss R.E."/>
            <person name="Uehling J."/>
            <person name="Grigoriev I.V."/>
            <person name="Vagvolgyi C."/>
            <person name="Papp T."/>
            <person name="Martin F.M."/>
            <person name="Miettinen O."/>
            <person name="Hibbett D.S."/>
            <person name="Nagy L.G."/>
        </authorList>
    </citation>
    <scope>NUCLEOTIDE SEQUENCE [LARGE SCALE GENOMIC DNA]</scope>
    <source>
        <strain evidence="12 13">CBS 309.79</strain>
    </source>
</reference>
<feature type="compositionally biased region" description="Basic and acidic residues" evidence="10">
    <location>
        <begin position="104"/>
        <end position="114"/>
    </location>
</feature>
<keyword evidence="5 11" id="KW-0812">Transmembrane</keyword>
<keyword evidence="6" id="KW-0735">Signal-anchor</keyword>
<keyword evidence="8" id="KW-0333">Golgi apparatus</keyword>
<keyword evidence="7 11" id="KW-1133">Transmembrane helix</keyword>
<dbReference type="GO" id="GO:0016758">
    <property type="term" value="F:hexosyltransferase activity"/>
    <property type="evidence" value="ECO:0007669"/>
    <property type="project" value="InterPro"/>
</dbReference>
<name>A0A5C3QMP4_9AGAR</name>
<dbReference type="InterPro" id="IPR002659">
    <property type="entry name" value="Glyco_trans_31"/>
</dbReference>
<feature type="compositionally biased region" description="Low complexity" evidence="10">
    <location>
        <begin position="58"/>
        <end position="73"/>
    </location>
</feature>
<evidence type="ECO:0000313" key="12">
    <source>
        <dbReference type="EMBL" id="TFL03235.1"/>
    </source>
</evidence>
<evidence type="ECO:0000256" key="8">
    <source>
        <dbReference type="ARBA" id="ARBA00023034"/>
    </source>
</evidence>
<gene>
    <name evidence="12" type="ORF">BDV98DRAFT_420330</name>
</gene>
<evidence type="ECO:0000256" key="6">
    <source>
        <dbReference type="ARBA" id="ARBA00022968"/>
    </source>
</evidence>
<dbReference type="STRING" id="1884261.A0A5C3QMP4"/>
<dbReference type="GO" id="GO:0000139">
    <property type="term" value="C:Golgi membrane"/>
    <property type="evidence" value="ECO:0007669"/>
    <property type="project" value="UniProtKB-SubCell"/>
</dbReference>
<feature type="compositionally biased region" description="Polar residues" evidence="10">
    <location>
        <begin position="501"/>
        <end position="511"/>
    </location>
</feature>
<dbReference type="PANTHER" id="PTHR11214">
    <property type="entry name" value="BETA-1,3-N-ACETYLGLUCOSAMINYLTRANSFERASE"/>
    <property type="match status" value="1"/>
</dbReference>
<dbReference type="EMBL" id="ML178821">
    <property type="protein sequence ID" value="TFL03235.1"/>
    <property type="molecule type" value="Genomic_DNA"/>
</dbReference>
<feature type="transmembrane region" description="Helical" evidence="11">
    <location>
        <begin position="181"/>
        <end position="205"/>
    </location>
</feature>
<dbReference type="OrthoDB" id="2139606at2759"/>
<evidence type="ECO:0000256" key="7">
    <source>
        <dbReference type="ARBA" id="ARBA00022989"/>
    </source>
</evidence>
<evidence type="ECO:0000256" key="5">
    <source>
        <dbReference type="ARBA" id="ARBA00022692"/>
    </source>
</evidence>
<protein>
    <recommendedName>
        <fullName evidence="14">Glycosyltransferase family 31 protein</fullName>
    </recommendedName>
</protein>
<dbReference type="Proteomes" id="UP000305067">
    <property type="component" value="Unassembled WGS sequence"/>
</dbReference>
<evidence type="ECO:0008006" key="14">
    <source>
        <dbReference type="Google" id="ProtNLM"/>
    </source>
</evidence>
<dbReference type="AlphaFoldDB" id="A0A5C3QMP4"/>
<sequence length="867" mass="97064">MLTAEAVAVKYCITLIKFTPYHYCRSPGPSLCPLEFMSSYDTDEYSSFLFPRSSRFSSASNSPLPSRSTSPLPQFAGPSSSCPSDTDSEREPRTPLLRTRPRNSSRDRSRSDRDRLWSRRNDDYPELHRWWNIPEINVVGPPSRRRRPTRRRYCGGWIVCKTAKKYTRRIIRHRFFPQQPITIVLSLLLLSIFAVSLTLLIIYILNPDKAPLPWQAYCSLPATTTSLYSSEIEQLSAVPNVSPISPSSAPSYKSYPFAGILPYSPSPPSPPLETLPPVGVFAAVFTVDSAFERRMLIRTTWASHSRSRDGAGQGDGGRGTSRTIVRFIMGTPRPEWERRISAEMQMYNDIVILPITESMNKGKTHTFFSWSALDAWVPPIYPAALREDGFPEGQAQNRTFVQPLRTSYSNFTSVPPPLAPHDPTWAFLDAERAASQSRAGSDALGSVIERESMMRWVRPDYVIKIDDDSFVMLAELESRLRTELYAGTTIIDNRRAEDSSEVTPPSNQTVVEQPPSTPSSSSSSAEGYHDPLIYWGYLVKNRYHTFMAGEMYALSWPLVDWVSKSPEVKGLTKGAEDKQTSKWIKLYPGSSSGLGENHLERRREVRWVSERCWIYDHPRASTVYAHGFLFPTEAAKIKEKLQSFFDFSSFGKSSGTSATTVESPQPPPQATPALDIPPAGALSTGLHPFSSAFSSISSGLGLPLNLSGTPGELYETPESWAASTVSVFRQRYSPPLPALSFPHSVEALIEGSAMSLLKEEGSPMSPEFAWKHREGRGTQYQGNRVGGTICIHFIKKNLWYFETALAMLEGEEVTEGELEEERGRLLKERESSAGLVSEESGLPARSNQLWKTTHTRRAKLRSGLNTW</sequence>
<keyword evidence="4" id="KW-0808">Transferase</keyword>
<evidence type="ECO:0000256" key="4">
    <source>
        <dbReference type="ARBA" id="ARBA00022679"/>
    </source>
</evidence>
<feature type="region of interest" description="Disordered" evidence="10">
    <location>
        <begin position="302"/>
        <end position="321"/>
    </location>
</feature>
<evidence type="ECO:0000256" key="11">
    <source>
        <dbReference type="SAM" id="Phobius"/>
    </source>
</evidence>
<feature type="region of interest" description="Disordered" evidence="10">
    <location>
        <begin position="58"/>
        <end position="114"/>
    </location>
</feature>
<evidence type="ECO:0000256" key="1">
    <source>
        <dbReference type="ARBA" id="ARBA00004323"/>
    </source>
</evidence>
<evidence type="ECO:0000256" key="10">
    <source>
        <dbReference type="SAM" id="MobiDB-lite"/>
    </source>
</evidence>
<keyword evidence="9 11" id="KW-0472">Membrane</keyword>
<feature type="region of interest" description="Disordered" evidence="10">
    <location>
        <begin position="495"/>
        <end position="526"/>
    </location>
</feature>
<dbReference type="PANTHER" id="PTHR11214:SF333">
    <property type="entry name" value="GLYCOSYLTRANSFERASE FAMILY 31 PROTEIN"/>
    <property type="match status" value="1"/>
</dbReference>